<feature type="compositionally biased region" description="Polar residues" evidence="3">
    <location>
        <begin position="204"/>
        <end position="225"/>
    </location>
</feature>
<dbReference type="Pfam" id="PF03366">
    <property type="entry name" value="YEATS"/>
    <property type="match status" value="1"/>
</dbReference>
<feature type="compositionally biased region" description="Basic and acidic residues" evidence="3">
    <location>
        <begin position="226"/>
        <end position="241"/>
    </location>
</feature>
<dbReference type="Pfam" id="PF17793">
    <property type="entry name" value="AHD"/>
    <property type="match status" value="1"/>
</dbReference>
<dbReference type="GO" id="GO:0045893">
    <property type="term" value="P:positive regulation of DNA-templated transcription"/>
    <property type="evidence" value="ECO:0007669"/>
    <property type="project" value="TreeGrafter"/>
</dbReference>
<feature type="compositionally biased region" description="Polar residues" evidence="3">
    <location>
        <begin position="361"/>
        <end position="373"/>
    </location>
</feature>
<name>A0AAD4N3T7_9BILA</name>
<dbReference type="EMBL" id="JAKKPZ010000017">
    <property type="protein sequence ID" value="KAI1712777.1"/>
    <property type="molecule type" value="Genomic_DNA"/>
</dbReference>
<gene>
    <name evidence="5" type="ORF">DdX_09403</name>
</gene>
<feature type="compositionally biased region" description="Basic and acidic residues" evidence="3">
    <location>
        <begin position="302"/>
        <end position="317"/>
    </location>
</feature>
<dbReference type="InterPro" id="IPR052790">
    <property type="entry name" value="YEATS_domain"/>
</dbReference>
<dbReference type="InterPro" id="IPR040930">
    <property type="entry name" value="AF-9_AHD"/>
</dbReference>
<comment type="subcellular location">
    <subcellularLocation>
        <location evidence="2">Nucleus</location>
    </subcellularLocation>
</comment>
<protein>
    <submittedName>
        <fullName evidence="5">YEATS family domain-containing protein</fullName>
    </submittedName>
</protein>
<evidence type="ECO:0000313" key="5">
    <source>
        <dbReference type="EMBL" id="KAI1712777.1"/>
    </source>
</evidence>
<dbReference type="CDD" id="cd16906">
    <property type="entry name" value="YEATS_AF-9_like"/>
    <property type="match status" value="1"/>
</dbReference>
<evidence type="ECO:0000313" key="6">
    <source>
        <dbReference type="Proteomes" id="UP001201812"/>
    </source>
</evidence>
<dbReference type="InterPro" id="IPR038704">
    <property type="entry name" value="YEAST_sf"/>
</dbReference>
<sequence>MSSAGSVSSASPRFPAATTPRVLVRVIIGHHSEKLLCPTPAGHTHRWTVFVKPTGNLQFTDRSFIKRVTFMLHESFEQPKRAIKDPPFQVTETGYGGFTMPIQIQFNGVLKPFMINYELALSLDRFNEDSFEQKIELKNPPREICELVHKYCPKRKDPKEISEKPPDKATQNTSNSEKRQLKPEPKHSTKDEHKSKTTPHSDHGSSSAPKITISPPASSQSMKQQLSDDKKRDTVKRKNETDEIVAPVKIKKEKLIPSASPDAVKSKALEEPKKETKEKPSEEENQPKHKDKDKSKKKKKDKDRDKEREKHGDDSHKEKHKEKKKHRHESDPNSTTHNKSHSKDLQSPKTEEPKQKEKSNRPQSPTEPNSPCHRTSEIKKRPHSSLAHSTTSLVPPGNNAEANSPHPSLLNSAPCTPCSGSTSEVLNEVVEDNDENSQQESPMEVKQATFITPEHISEESGLDHDDVEEHARYDVRLQNLMDKLHNIDDTELLYRCADTLIEHDASVINIDKHGLMDFDLCQVKAETVSRLEQVFTSFNSTSKH</sequence>
<feature type="compositionally biased region" description="Basic and acidic residues" evidence="3">
    <location>
        <begin position="341"/>
        <end position="360"/>
    </location>
</feature>
<accession>A0AAD4N3T7</accession>
<dbReference type="GO" id="GO:0008023">
    <property type="term" value="C:transcription elongation factor complex"/>
    <property type="evidence" value="ECO:0007669"/>
    <property type="project" value="TreeGrafter"/>
</dbReference>
<proteinExistence type="predicted"/>
<dbReference type="Gene3D" id="2.60.40.1970">
    <property type="entry name" value="YEATS domain"/>
    <property type="match status" value="1"/>
</dbReference>
<dbReference type="PANTHER" id="PTHR47827:SF3">
    <property type="entry name" value="AF-9 ANC1 HOMOLOGY DOMAIN-CONTAINING PROTEIN"/>
    <property type="match status" value="1"/>
</dbReference>
<evidence type="ECO:0000256" key="3">
    <source>
        <dbReference type="SAM" id="MobiDB-lite"/>
    </source>
</evidence>
<evidence type="ECO:0000259" key="4">
    <source>
        <dbReference type="PROSITE" id="PS51037"/>
    </source>
</evidence>
<keyword evidence="1 2" id="KW-0539">Nucleus</keyword>
<feature type="compositionally biased region" description="Basic and acidic residues" evidence="3">
    <location>
        <begin position="176"/>
        <end position="203"/>
    </location>
</feature>
<evidence type="ECO:0000256" key="2">
    <source>
        <dbReference type="PROSITE-ProRule" id="PRU00376"/>
    </source>
</evidence>
<organism evidence="5 6">
    <name type="scientific">Ditylenchus destructor</name>
    <dbReference type="NCBI Taxonomy" id="166010"/>
    <lineage>
        <taxon>Eukaryota</taxon>
        <taxon>Metazoa</taxon>
        <taxon>Ecdysozoa</taxon>
        <taxon>Nematoda</taxon>
        <taxon>Chromadorea</taxon>
        <taxon>Rhabditida</taxon>
        <taxon>Tylenchina</taxon>
        <taxon>Tylenchomorpha</taxon>
        <taxon>Sphaerularioidea</taxon>
        <taxon>Anguinidae</taxon>
        <taxon>Anguininae</taxon>
        <taxon>Ditylenchus</taxon>
    </lineage>
</organism>
<dbReference type="PANTHER" id="PTHR47827">
    <property type="entry name" value="AHD DOMAIN-CONTAINING PROTEIN"/>
    <property type="match status" value="1"/>
</dbReference>
<feature type="compositionally biased region" description="Polar residues" evidence="3">
    <location>
        <begin position="400"/>
        <end position="422"/>
    </location>
</feature>
<feature type="domain" description="YEATS" evidence="4">
    <location>
        <begin position="16"/>
        <end position="151"/>
    </location>
</feature>
<dbReference type="PROSITE" id="PS51037">
    <property type="entry name" value="YEATS"/>
    <property type="match status" value="1"/>
</dbReference>
<feature type="compositionally biased region" description="Basic and acidic residues" evidence="3">
    <location>
        <begin position="264"/>
        <end position="294"/>
    </location>
</feature>
<feature type="compositionally biased region" description="Basic and acidic residues" evidence="3">
    <location>
        <begin position="156"/>
        <end position="167"/>
    </location>
</feature>
<feature type="region of interest" description="Disordered" evidence="3">
    <location>
        <begin position="156"/>
        <end position="422"/>
    </location>
</feature>
<reference evidence="5" key="1">
    <citation type="submission" date="2022-01" db="EMBL/GenBank/DDBJ databases">
        <title>Genome Sequence Resource for Two Populations of Ditylenchus destructor, the Migratory Endoparasitic Phytonematode.</title>
        <authorList>
            <person name="Zhang H."/>
            <person name="Lin R."/>
            <person name="Xie B."/>
        </authorList>
    </citation>
    <scope>NUCLEOTIDE SEQUENCE</scope>
    <source>
        <strain evidence="5">BazhouSP</strain>
    </source>
</reference>
<dbReference type="InterPro" id="IPR055129">
    <property type="entry name" value="YEATS_dom"/>
</dbReference>
<dbReference type="AlphaFoldDB" id="A0AAD4N3T7"/>
<evidence type="ECO:0000256" key="1">
    <source>
        <dbReference type="ARBA" id="ARBA00023242"/>
    </source>
</evidence>
<comment type="caution">
    <text evidence="5">The sequence shown here is derived from an EMBL/GenBank/DDBJ whole genome shotgun (WGS) entry which is preliminary data.</text>
</comment>
<feature type="compositionally biased region" description="Basic residues" evidence="3">
    <location>
        <begin position="318"/>
        <end position="327"/>
    </location>
</feature>
<dbReference type="Proteomes" id="UP001201812">
    <property type="component" value="Unassembled WGS sequence"/>
</dbReference>
<keyword evidence="6" id="KW-1185">Reference proteome</keyword>
<dbReference type="GO" id="GO:0003682">
    <property type="term" value="F:chromatin binding"/>
    <property type="evidence" value="ECO:0007669"/>
    <property type="project" value="TreeGrafter"/>
</dbReference>